<dbReference type="InterPro" id="IPR036388">
    <property type="entry name" value="WH-like_DNA-bd_sf"/>
</dbReference>
<dbReference type="Proteomes" id="UP001595823">
    <property type="component" value="Unassembled WGS sequence"/>
</dbReference>
<dbReference type="PANTHER" id="PTHR35807:SF1">
    <property type="entry name" value="TRANSCRIPTIONAL REGULATOR REDD"/>
    <property type="match status" value="1"/>
</dbReference>
<organism evidence="4 5">
    <name type="scientific">Salininema proteolyticum</name>
    <dbReference type="NCBI Taxonomy" id="1607685"/>
    <lineage>
        <taxon>Bacteria</taxon>
        <taxon>Bacillati</taxon>
        <taxon>Actinomycetota</taxon>
        <taxon>Actinomycetes</taxon>
        <taxon>Glycomycetales</taxon>
        <taxon>Glycomycetaceae</taxon>
        <taxon>Salininema</taxon>
    </lineage>
</organism>
<keyword evidence="1" id="KW-0805">Transcription regulation</keyword>
<keyword evidence="5" id="KW-1185">Reference proteome</keyword>
<proteinExistence type="predicted"/>
<dbReference type="Gene3D" id="1.25.40.10">
    <property type="entry name" value="Tetratricopeptide repeat domain"/>
    <property type="match status" value="1"/>
</dbReference>
<evidence type="ECO:0000256" key="2">
    <source>
        <dbReference type="ARBA" id="ARBA00023163"/>
    </source>
</evidence>
<dbReference type="Gene3D" id="1.10.10.10">
    <property type="entry name" value="Winged helix-like DNA-binding domain superfamily/Winged helix DNA-binding domain"/>
    <property type="match status" value="1"/>
</dbReference>
<accession>A0ABV8TY10</accession>
<reference evidence="5" key="1">
    <citation type="journal article" date="2019" name="Int. J. Syst. Evol. Microbiol.">
        <title>The Global Catalogue of Microorganisms (GCM) 10K type strain sequencing project: providing services to taxonomists for standard genome sequencing and annotation.</title>
        <authorList>
            <consortium name="The Broad Institute Genomics Platform"/>
            <consortium name="The Broad Institute Genome Sequencing Center for Infectious Disease"/>
            <person name="Wu L."/>
            <person name="Ma J."/>
        </authorList>
    </citation>
    <scope>NUCLEOTIDE SEQUENCE [LARGE SCALE GENOMIC DNA]</scope>
    <source>
        <strain evidence="5">IBRC-M 10908</strain>
    </source>
</reference>
<dbReference type="RefSeq" id="WP_380620342.1">
    <property type="nucleotide sequence ID" value="NZ_JBHSDK010000013.1"/>
</dbReference>
<dbReference type="InterPro" id="IPR051677">
    <property type="entry name" value="AfsR-DnrI-RedD_regulator"/>
</dbReference>
<evidence type="ECO:0000313" key="4">
    <source>
        <dbReference type="EMBL" id="MFC4335470.1"/>
    </source>
</evidence>
<dbReference type="PANTHER" id="PTHR35807">
    <property type="entry name" value="TRANSCRIPTIONAL REGULATOR REDD-RELATED"/>
    <property type="match status" value="1"/>
</dbReference>
<evidence type="ECO:0000313" key="5">
    <source>
        <dbReference type="Proteomes" id="UP001595823"/>
    </source>
</evidence>
<keyword evidence="2" id="KW-0804">Transcription</keyword>
<protein>
    <submittedName>
        <fullName evidence="4">BTAD domain-containing putative transcriptional regulator</fullName>
    </submittedName>
</protein>
<dbReference type="SUPFAM" id="SSF46894">
    <property type="entry name" value="C-terminal effector domain of the bipartite response regulators"/>
    <property type="match status" value="1"/>
</dbReference>
<dbReference type="SUPFAM" id="SSF48452">
    <property type="entry name" value="TPR-like"/>
    <property type="match status" value="1"/>
</dbReference>
<dbReference type="InterPro" id="IPR005158">
    <property type="entry name" value="BTAD"/>
</dbReference>
<sequence>MNLERNPAPERALSLQLFGDVRLDFHGNPQFIGGPQHRALLAMLVLSGDKPLPSADIVAGLWGDEPPKACRQYVRNLITAIRKSLAHTGIVISFHGGYVLELPEDTAVDYYRVSQLARWAAAAASRHIALRLSTRALELSRVGIALNTDVPFARRLRGHWRRQRELILENKLTLLVMLGRGRDARDELSDLARDHPFQERLHTLLMLALVQSNQPLEAELVYVRFKQRLQDAKGLAPSPELLRLYRRIWVADSSPEELFEHVAQPEPIG</sequence>
<dbReference type="SMART" id="SM01043">
    <property type="entry name" value="BTAD"/>
    <property type="match status" value="1"/>
</dbReference>
<dbReference type="InterPro" id="IPR011990">
    <property type="entry name" value="TPR-like_helical_dom_sf"/>
</dbReference>
<dbReference type="EMBL" id="JBHSDK010000013">
    <property type="protein sequence ID" value="MFC4335470.1"/>
    <property type="molecule type" value="Genomic_DNA"/>
</dbReference>
<name>A0ABV8TY10_9ACTN</name>
<evidence type="ECO:0000259" key="3">
    <source>
        <dbReference type="SMART" id="SM01043"/>
    </source>
</evidence>
<dbReference type="Pfam" id="PF03704">
    <property type="entry name" value="BTAD"/>
    <property type="match status" value="1"/>
</dbReference>
<feature type="domain" description="Bacterial transcriptional activator" evidence="3">
    <location>
        <begin position="108"/>
        <end position="249"/>
    </location>
</feature>
<evidence type="ECO:0000256" key="1">
    <source>
        <dbReference type="ARBA" id="ARBA00023015"/>
    </source>
</evidence>
<comment type="caution">
    <text evidence="4">The sequence shown here is derived from an EMBL/GenBank/DDBJ whole genome shotgun (WGS) entry which is preliminary data.</text>
</comment>
<gene>
    <name evidence="4" type="ORF">ACFPET_09695</name>
</gene>
<dbReference type="InterPro" id="IPR016032">
    <property type="entry name" value="Sig_transdc_resp-reg_C-effctor"/>
</dbReference>